<reference evidence="2" key="2">
    <citation type="submission" date="2020-08" db="EMBL/GenBank/DDBJ databases">
        <title>Plant Genome Project.</title>
        <authorList>
            <person name="Zhang R.-G."/>
        </authorList>
    </citation>
    <scope>NUCLEOTIDE SEQUENCE</scope>
    <source>
        <strain evidence="2">Huo1</strain>
        <tissue evidence="2">Leaf</tissue>
    </source>
</reference>
<dbReference type="AlphaFoldDB" id="A0A8X8YU10"/>
<keyword evidence="1" id="KW-0472">Membrane</keyword>
<accession>A0A8X8YU10</accession>
<keyword evidence="3" id="KW-1185">Reference proteome</keyword>
<dbReference type="Proteomes" id="UP000298416">
    <property type="component" value="Unassembled WGS sequence"/>
</dbReference>
<reference evidence="2" key="1">
    <citation type="submission" date="2018-01" db="EMBL/GenBank/DDBJ databases">
        <authorList>
            <person name="Mao J.F."/>
        </authorList>
    </citation>
    <scope>NUCLEOTIDE SEQUENCE</scope>
    <source>
        <strain evidence="2">Huo1</strain>
        <tissue evidence="2">Leaf</tissue>
    </source>
</reference>
<organism evidence="2">
    <name type="scientific">Salvia splendens</name>
    <name type="common">Scarlet sage</name>
    <dbReference type="NCBI Taxonomy" id="180675"/>
    <lineage>
        <taxon>Eukaryota</taxon>
        <taxon>Viridiplantae</taxon>
        <taxon>Streptophyta</taxon>
        <taxon>Embryophyta</taxon>
        <taxon>Tracheophyta</taxon>
        <taxon>Spermatophyta</taxon>
        <taxon>Magnoliopsida</taxon>
        <taxon>eudicotyledons</taxon>
        <taxon>Gunneridae</taxon>
        <taxon>Pentapetalae</taxon>
        <taxon>asterids</taxon>
        <taxon>lamiids</taxon>
        <taxon>Lamiales</taxon>
        <taxon>Lamiaceae</taxon>
        <taxon>Nepetoideae</taxon>
        <taxon>Mentheae</taxon>
        <taxon>Salviinae</taxon>
        <taxon>Salvia</taxon>
        <taxon>Salvia subgen. Calosphace</taxon>
        <taxon>core Calosphace</taxon>
    </lineage>
</organism>
<feature type="transmembrane region" description="Helical" evidence="1">
    <location>
        <begin position="133"/>
        <end position="153"/>
    </location>
</feature>
<gene>
    <name evidence="2" type="ORF">SASPL_101468</name>
</gene>
<name>A0A8X8YU10_SALSN</name>
<protein>
    <submittedName>
        <fullName evidence="2">Uncharacterized protein</fullName>
    </submittedName>
</protein>
<dbReference type="EMBL" id="PNBA02000001">
    <property type="protein sequence ID" value="KAG6436567.1"/>
    <property type="molecule type" value="Genomic_DNA"/>
</dbReference>
<dbReference type="PANTHER" id="PTHR46214:SF30">
    <property type="entry name" value="OS01G0850200 PROTEIN"/>
    <property type="match status" value="1"/>
</dbReference>
<sequence>MYNVSSLDDFSSFDFIAHNIQRELLKPTSYKTTSPSRSIFESHHCSGKKATRNYEMKMLPNEKHISYSEKRLYTMNPKLYLETSITCEICGSLAKNVVGATEADLTESWNETGDAAAASAASQSRNFWQGRRFLYFLLACMVFAFVISCLFHFNVPS</sequence>
<evidence type="ECO:0000313" key="3">
    <source>
        <dbReference type="Proteomes" id="UP000298416"/>
    </source>
</evidence>
<proteinExistence type="predicted"/>
<evidence type="ECO:0000313" key="2">
    <source>
        <dbReference type="EMBL" id="KAG6436567.1"/>
    </source>
</evidence>
<keyword evidence="1" id="KW-0812">Transmembrane</keyword>
<keyword evidence="1" id="KW-1133">Transmembrane helix</keyword>
<comment type="caution">
    <text evidence="2">The sequence shown here is derived from an EMBL/GenBank/DDBJ whole genome shotgun (WGS) entry which is preliminary data.</text>
</comment>
<dbReference type="PANTHER" id="PTHR46214">
    <property type="entry name" value="ZINC FINGER, RING-CH-TYPE"/>
    <property type="match status" value="1"/>
</dbReference>
<evidence type="ECO:0000256" key="1">
    <source>
        <dbReference type="SAM" id="Phobius"/>
    </source>
</evidence>